<protein>
    <submittedName>
        <fullName evidence="1">Uncharacterized protein</fullName>
    </submittedName>
</protein>
<name>A0A7J6G5X3_CANSA</name>
<evidence type="ECO:0000313" key="2">
    <source>
        <dbReference type="Proteomes" id="UP000583929"/>
    </source>
</evidence>
<accession>A0A7J6G5X3</accession>
<organism evidence="1 2">
    <name type="scientific">Cannabis sativa</name>
    <name type="common">Hemp</name>
    <name type="synonym">Marijuana</name>
    <dbReference type="NCBI Taxonomy" id="3483"/>
    <lineage>
        <taxon>Eukaryota</taxon>
        <taxon>Viridiplantae</taxon>
        <taxon>Streptophyta</taxon>
        <taxon>Embryophyta</taxon>
        <taxon>Tracheophyta</taxon>
        <taxon>Spermatophyta</taxon>
        <taxon>Magnoliopsida</taxon>
        <taxon>eudicotyledons</taxon>
        <taxon>Gunneridae</taxon>
        <taxon>Pentapetalae</taxon>
        <taxon>rosids</taxon>
        <taxon>fabids</taxon>
        <taxon>Rosales</taxon>
        <taxon>Cannabaceae</taxon>
        <taxon>Cannabis</taxon>
    </lineage>
</organism>
<dbReference type="Proteomes" id="UP000583929">
    <property type="component" value="Unassembled WGS sequence"/>
</dbReference>
<feature type="non-terminal residue" evidence="1">
    <location>
        <position position="1"/>
    </location>
</feature>
<feature type="non-terminal residue" evidence="1">
    <location>
        <position position="133"/>
    </location>
</feature>
<dbReference type="EMBL" id="JAATIQ010000137">
    <property type="protein sequence ID" value="KAF4378354.1"/>
    <property type="molecule type" value="Genomic_DNA"/>
</dbReference>
<dbReference type="AlphaFoldDB" id="A0A7J6G5X3"/>
<comment type="caution">
    <text evidence="1">The sequence shown here is derived from an EMBL/GenBank/DDBJ whole genome shotgun (WGS) entry which is preliminary data.</text>
</comment>
<keyword evidence="2" id="KW-1185">Reference proteome</keyword>
<sequence length="133" mass="14439">LTTTILSDDSRSWETIHKSHLLSSQILTAAPHHELERRLTSLSASPACLPPPAASLLFFVVDKCSCCCGTGARLGRYVACSEVLPCVPSNVSSAQAIIKLIKWIQRRRGLESEEADQFPSLNVPASAIQHAEE</sequence>
<proteinExistence type="predicted"/>
<evidence type="ECO:0000313" key="1">
    <source>
        <dbReference type="EMBL" id="KAF4378354.1"/>
    </source>
</evidence>
<gene>
    <name evidence="1" type="ORF">G4B88_025847</name>
</gene>
<reference evidence="1 2" key="1">
    <citation type="journal article" date="2020" name="bioRxiv">
        <title>Sequence and annotation of 42 cannabis genomes reveals extensive copy number variation in cannabinoid synthesis and pathogen resistance genes.</title>
        <authorList>
            <person name="Mckernan K.J."/>
            <person name="Helbert Y."/>
            <person name="Kane L.T."/>
            <person name="Ebling H."/>
            <person name="Zhang L."/>
            <person name="Liu B."/>
            <person name="Eaton Z."/>
            <person name="Mclaughlin S."/>
            <person name="Kingan S."/>
            <person name="Baybayan P."/>
            <person name="Concepcion G."/>
            <person name="Jordan M."/>
            <person name="Riva A."/>
            <person name="Barbazuk W."/>
            <person name="Harkins T."/>
        </authorList>
    </citation>
    <scope>NUCLEOTIDE SEQUENCE [LARGE SCALE GENOMIC DNA]</scope>
    <source>
        <strain evidence="2">cv. Jamaican Lion 4</strain>
        <tissue evidence="1">Leaf</tissue>
    </source>
</reference>